<gene>
    <name evidence="1" type="ORF">PGTUg99_050188</name>
</gene>
<evidence type="ECO:0000313" key="1">
    <source>
        <dbReference type="EMBL" id="KAA1108103.1"/>
    </source>
</evidence>
<proteinExistence type="predicted"/>
<protein>
    <submittedName>
        <fullName evidence="1">Uncharacterized protein</fullName>
    </submittedName>
</protein>
<comment type="caution">
    <text evidence="1">The sequence shown here is derived from an EMBL/GenBank/DDBJ whole genome shotgun (WGS) entry which is preliminary data.</text>
</comment>
<accession>A0A5B0Q4S7</accession>
<dbReference type="AlphaFoldDB" id="A0A5B0Q4S7"/>
<sequence>MRTTHALLHLVYLTHPLVHSISSLTSQTIQHVLFSTSYWSLLLRLFRSIVLSHQSYFSTFPIKLLL</sequence>
<reference evidence="1 2" key="1">
    <citation type="submission" date="2019-05" db="EMBL/GenBank/DDBJ databases">
        <title>Emergence of the Ug99 lineage of the wheat stem rust pathogen through somatic hybridization.</title>
        <authorList>
            <person name="Li F."/>
            <person name="Upadhyaya N.M."/>
            <person name="Sperschneider J."/>
            <person name="Matny O."/>
            <person name="Nguyen-Phuc H."/>
            <person name="Mago R."/>
            <person name="Raley C."/>
            <person name="Miller M.E."/>
            <person name="Silverstein K.A.T."/>
            <person name="Henningsen E."/>
            <person name="Hirsch C.D."/>
            <person name="Visser B."/>
            <person name="Pretorius Z.A."/>
            <person name="Steffenson B.J."/>
            <person name="Schwessinger B."/>
            <person name="Dodds P.N."/>
            <person name="Figueroa M."/>
        </authorList>
    </citation>
    <scope>NUCLEOTIDE SEQUENCE [LARGE SCALE GENOMIC DNA]</scope>
    <source>
        <strain evidence="1 2">Ug99</strain>
    </source>
</reference>
<name>A0A5B0Q4S7_PUCGR</name>
<dbReference type="Proteomes" id="UP000325313">
    <property type="component" value="Unassembled WGS sequence"/>
</dbReference>
<dbReference type="EMBL" id="VDEP01000306">
    <property type="protein sequence ID" value="KAA1108103.1"/>
    <property type="molecule type" value="Genomic_DNA"/>
</dbReference>
<organism evidence="1 2">
    <name type="scientific">Puccinia graminis f. sp. tritici</name>
    <dbReference type="NCBI Taxonomy" id="56615"/>
    <lineage>
        <taxon>Eukaryota</taxon>
        <taxon>Fungi</taxon>
        <taxon>Dikarya</taxon>
        <taxon>Basidiomycota</taxon>
        <taxon>Pucciniomycotina</taxon>
        <taxon>Pucciniomycetes</taxon>
        <taxon>Pucciniales</taxon>
        <taxon>Pucciniaceae</taxon>
        <taxon>Puccinia</taxon>
    </lineage>
</organism>
<evidence type="ECO:0000313" key="2">
    <source>
        <dbReference type="Proteomes" id="UP000325313"/>
    </source>
</evidence>